<accession>A0AAF0XX38</accession>
<evidence type="ECO:0000256" key="1">
    <source>
        <dbReference type="SAM" id="SignalP"/>
    </source>
</evidence>
<feature type="chain" id="PRO_5041980852" description="Plant thionin family protein" evidence="1">
    <location>
        <begin position="28"/>
        <end position="77"/>
    </location>
</feature>
<keyword evidence="1" id="KW-0732">Signal</keyword>
<dbReference type="EMBL" id="CP093351">
    <property type="protein sequence ID" value="WOH15881.1"/>
    <property type="molecule type" value="Genomic_DNA"/>
</dbReference>
<keyword evidence="3" id="KW-1185">Reference proteome</keyword>
<organism evidence="2 3">
    <name type="scientific">Daucus carota subsp. sativus</name>
    <name type="common">Carrot</name>
    <dbReference type="NCBI Taxonomy" id="79200"/>
    <lineage>
        <taxon>Eukaryota</taxon>
        <taxon>Viridiplantae</taxon>
        <taxon>Streptophyta</taxon>
        <taxon>Embryophyta</taxon>
        <taxon>Tracheophyta</taxon>
        <taxon>Spermatophyta</taxon>
        <taxon>Magnoliopsida</taxon>
        <taxon>eudicotyledons</taxon>
        <taxon>Gunneridae</taxon>
        <taxon>Pentapetalae</taxon>
        <taxon>asterids</taxon>
        <taxon>campanulids</taxon>
        <taxon>Apiales</taxon>
        <taxon>Apiaceae</taxon>
        <taxon>Apioideae</taxon>
        <taxon>Scandiceae</taxon>
        <taxon>Daucinae</taxon>
        <taxon>Daucus</taxon>
        <taxon>Daucus sect. Daucus</taxon>
    </lineage>
</organism>
<reference evidence="2" key="1">
    <citation type="journal article" date="2016" name="Nat. Genet.">
        <title>A high-quality carrot genome assembly provides new insights into carotenoid accumulation and asterid genome evolution.</title>
        <authorList>
            <person name="Iorizzo M."/>
            <person name="Ellison S."/>
            <person name="Senalik D."/>
            <person name="Zeng P."/>
            <person name="Satapoomin P."/>
            <person name="Huang J."/>
            <person name="Bowman M."/>
            <person name="Iovene M."/>
            <person name="Sanseverino W."/>
            <person name="Cavagnaro P."/>
            <person name="Yildiz M."/>
            <person name="Macko-Podgorni A."/>
            <person name="Moranska E."/>
            <person name="Grzebelus E."/>
            <person name="Grzebelus D."/>
            <person name="Ashrafi H."/>
            <person name="Zheng Z."/>
            <person name="Cheng S."/>
            <person name="Spooner D."/>
            <person name="Van Deynze A."/>
            <person name="Simon P."/>
        </authorList>
    </citation>
    <scope>NUCLEOTIDE SEQUENCE</scope>
    <source>
        <tissue evidence="2">Leaf</tissue>
    </source>
</reference>
<dbReference type="Proteomes" id="UP000077755">
    <property type="component" value="Chromosome 9"/>
</dbReference>
<evidence type="ECO:0000313" key="2">
    <source>
        <dbReference type="EMBL" id="WOH15881.1"/>
    </source>
</evidence>
<reference evidence="2" key="2">
    <citation type="submission" date="2022-03" db="EMBL/GenBank/DDBJ databases">
        <title>Draft title - Genomic analysis of global carrot germplasm unveils the trajectory of domestication and the origin of high carotenoid orange carrot.</title>
        <authorList>
            <person name="Iorizzo M."/>
            <person name="Ellison S."/>
            <person name="Senalik D."/>
            <person name="Macko-Podgorni A."/>
            <person name="Grzebelus D."/>
            <person name="Bostan H."/>
            <person name="Rolling W."/>
            <person name="Curaba J."/>
            <person name="Simon P."/>
        </authorList>
    </citation>
    <scope>NUCLEOTIDE SEQUENCE</scope>
    <source>
        <tissue evidence="2">Leaf</tissue>
    </source>
</reference>
<protein>
    <recommendedName>
        <fullName evidence="4">Plant thionin family protein</fullName>
    </recommendedName>
</protein>
<sequence>MAERSVTFMRIILVTMWLLMLTQPIRANLKCCQKCAITCRTIGGINFTCLHNCLSKCGGCNTSPIPGRSSYLYNIFL</sequence>
<evidence type="ECO:0008006" key="4">
    <source>
        <dbReference type="Google" id="ProtNLM"/>
    </source>
</evidence>
<gene>
    <name evidence="2" type="ORF">DCAR_0935427</name>
</gene>
<proteinExistence type="predicted"/>
<feature type="signal peptide" evidence="1">
    <location>
        <begin position="1"/>
        <end position="27"/>
    </location>
</feature>
<evidence type="ECO:0000313" key="3">
    <source>
        <dbReference type="Proteomes" id="UP000077755"/>
    </source>
</evidence>
<dbReference type="AlphaFoldDB" id="A0AAF0XX38"/>
<name>A0AAF0XX38_DAUCS</name>